<feature type="compositionally biased region" description="Gly residues" evidence="1">
    <location>
        <begin position="140"/>
        <end position="151"/>
    </location>
</feature>
<feature type="non-terminal residue" evidence="2">
    <location>
        <position position="1"/>
    </location>
</feature>
<evidence type="ECO:0000313" key="2">
    <source>
        <dbReference type="EMBL" id="CAA9327380.1"/>
    </source>
</evidence>
<sequence>DDSRHAGPPARGPLRGRLLPRLPAGAGRRGPPVRRRLPGRDREHRRRRPAPRRAGHRPAHPRPGRSRGSAVDGLARSAVRAVPRPVRRVPVGTPGPGAVRPADGRRLRRGARLRRPRGDRRPPRLQLHHRPGRHPLRGAGAAGPLGGGGPARGPAAL</sequence>
<feature type="compositionally biased region" description="Basic residues" evidence="1">
    <location>
        <begin position="31"/>
        <end position="65"/>
    </location>
</feature>
<feature type="compositionally biased region" description="Basic residues" evidence="1">
    <location>
        <begin position="106"/>
        <end position="118"/>
    </location>
</feature>
<proteinExistence type="predicted"/>
<feature type="compositionally biased region" description="Basic residues" evidence="1">
    <location>
        <begin position="126"/>
        <end position="136"/>
    </location>
</feature>
<gene>
    <name evidence="2" type="ORF">AVDCRST_MAG07-2046</name>
</gene>
<evidence type="ECO:0000256" key="1">
    <source>
        <dbReference type="SAM" id="MobiDB-lite"/>
    </source>
</evidence>
<feature type="compositionally biased region" description="Low complexity" evidence="1">
    <location>
        <begin position="1"/>
        <end position="30"/>
    </location>
</feature>
<organism evidence="2">
    <name type="scientific">uncultured Frankineae bacterium</name>
    <dbReference type="NCBI Taxonomy" id="437475"/>
    <lineage>
        <taxon>Bacteria</taxon>
        <taxon>Bacillati</taxon>
        <taxon>Actinomycetota</taxon>
        <taxon>Actinomycetes</taxon>
        <taxon>Frankiales</taxon>
        <taxon>environmental samples</taxon>
    </lineage>
</organism>
<accession>A0A6J4LAP1</accession>
<dbReference type="AlphaFoldDB" id="A0A6J4LAP1"/>
<feature type="compositionally biased region" description="Low complexity" evidence="1">
    <location>
        <begin position="75"/>
        <end position="101"/>
    </location>
</feature>
<feature type="non-terminal residue" evidence="2">
    <location>
        <position position="157"/>
    </location>
</feature>
<name>A0A6J4LAP1_9ACTN</name>
<dbReference type="EMBL" id="CADCUB010000085">
    <property type="protein sequence ID" value="CAA9327380.1"/>
    <property type="molecule type" value="Genomic_DNA"/>
</dbReference>
<feature type="region of interest" description="Disordered" evidence="1">
    <location>
        <begin position="1"/>
        <end position="157"/>
    </location>
</feature>
<protein>
    <submittedName>
        <fullName evidence="2">Uncharacterized protein</fullName>
    </submittedName>
</protein>
<reference evidence="2" key="1">
    <citation type="submission" date="2020-02" db="EMBL/GenBank/DDBJ databases">
        <authorList>
            <person name="Meier V. D."/>
        </authorList>
    </citation>
    <scope>NUCLEOTIDE SEQUENCE</scope>
    <source>
        <strain evidence="2">AVDCRST_MAG07</strain>
    </source>
</reference>